<dbReference type="PANTHER" id="PTHR43471">
    <property type="entry name" value="ABC TRANSPORTER PERMEASE"/>
    <property type="match status" value="1"/>
</dbReference>
<accession>A0A1U9K7G0</accession>
<feature type="transmembrane region" description="Helical" evidence="1">
    <location>
        <begin position="183"/>
        <end position="211"/>
    </location>
</feature>
<keyword evidence="1" id="KW-0812">Transmembrane</keyword>
<keyword evidence="3" id="KW-1185">Reference proteome</keyword>
<feature type="transmembrane region" description="Helical" evidence="1">
    <location>
        <begin position="157"/>
        <end position="177"/>
    </location>
</feature>
<dbReference type="Pfam" id="PF12679">
    <property type="entry name" value="ABC2_membrane_2"/>
    <property type="match status" value="1"/>
</dbReference>
<organism evidence="2 3">
    <name type="scientific">Novibacillus thermophilus</name>
    <dbReference type="NCBI Taxonomy" id="1471761"/>
    <lineage>
        <taxon>Bacteria</taxon>
        <taxon>Bacillati</taxon>
        <taxon>Bacillota</taxon>
        <taxon>Bacilli</taxon>
        <taxon>Bacillales</taxon>
        <taxon>Thermoactinomycetaceae</taxon>
        <taxon>Novibacillus</taxon>
    </lineage>
</organism>
<evidence type="ECO:0000313" key="3">
    <source>
        <dbReference type="Proteomes" id="UP000188603"/>
    </source>
</evidence>
<evidence type="ECO:0000256" key="1">
    <source>
        <dbReference type="SAM" id="Phobius"/>
    </source>
</evidence>
<keyword evidence="1" id="KW-1133">Transmembrane helix</keyword>
<dbReference type="EMBL" id="CP019699">
    <property type="protein sequence ID" value="AQS55960.1"/>
    <property type="molecule type" value="Genomic_DNA"/>
</dbReference>
<feature type="transmembrane region" description="Helical" evidence="1">
    <location>
        <begin position="124"/>
        <end position="145"/>
    </location>
</feature>
<dbReference type="PANTHER" id="PTHR43471:SF12">
    <property type="entry name" value="HYPOTHETICAL MEMBRANE PROTEIN, CONSERVED"/>
    <property type="match status" value="1"/>
</dbReference>
<feature type="transmembrane region" description="Helical" evidence="1">
    <location>
        <begin position="256"/>
        <end position="279"/>
    </location>
</feature>
<name>A0A1U9K7G0_9BACL</name>
<feature type="transmembrane region" description="Helical" evidence="1">
    <location>
        <begin position="69"/>
        <end position="94"/>
    </location>
</feature>
<feature type="transmembrane region" description="Helical" evidence="1">
    <location>
        <begin position="223"/>
        <end position="244"/>
    </location>
</feature>
<dbReference type="AlphaFoldDB" id="A0A1U9K7G0"/>
<protein>
    <recommendedName>
        <fullName evidence="4">ABC transporter permease</fullName>
    </recommendedName>
</protein>
<feature type="transmembrane region" description="Helical" evidence="1">
    <location>
        <begin position="101"/>
        <end position="118"/>
    </location>
</feature>
<evidence type="ECO:0000313" key="2">
    <source>
        <dbReference type="EMBL" id="AQS55960.1"/>
    </source>
</evidence>
<evidence type="ECO:0008006" key="4">
    <source>
        <dbReference type="Google" id="ProtNLM"/>
    </source>
</evidence>
<dbReference type="GO" id="GO:0140359">
    <property type="term" value="F:ABC-type transporter activity"/>
    <property type="evidence" value="ECO:0007669"/>
    <property type="project" value="InterPro"/>
</dbReference>
<proteinExistence type="predicted"/>
<dbReference type="GO" id="GO:0005886">
    <property type="term" value="C:plasma membrane"/>
    <property type="evidence" value="ECO:0007669"/>
    <property type="project" value="UniProtKB-SubCell"/>
</dbReference>
<gene>
    <name evidence="2" type="ORF">B0W44_09440</name>
</gene>
<keyword evidence="1" id="KW-0472">Membrane</keyword>
<dbReference type="Proteomes" id="UP000188603">
    <property type="component" value="Chromosome"/>
</dbReference>
<dbReference type="STRING" id="1471761.B0W44_09440"/>
<dbReference type="KEGG" id="ntr:B0W44_09440"/>
<sequence length="298" mass="33265">MCLWRLRRESRTVVWNHPVLSKEFRLRMRSARTPWVLSLYLLVMGGIVLTYISLQTAGGGYFNPEGSRILFMLLSALQLVFIGFVTPGLTAGLISGERERQTLAVLLTTNLSTASIVISKLVAALSFMTLLIVSTMPLYAIVLLFGGVSPLQFVQIFGFYFVAMFFIGSVGVLYSVLIQRTGVATVLAYATVAVIVVGTLIVGMFAAQFYALDQTSPQPQMPFWVTVWFLLNPMVDFMSIFFANELPFIDQTDVNPYLFFLSVYGVSGVVLLGFSIYLLPPVRRKRRDQGAWSKMERG</sequence>
<dbReference type="OrthoDB" id="9815855at2"/>
<feature type="transmembrane region" description="Helical" evidence="1">
    <location>
        <begin position="35"/>
        <end position="54"/>
    </location>
</feature>
<reference evidence="2 3" key="1">
    <citation type="journal article" date="2015" name="Int. J. Syst. Evol. Microbiol.">
        <title>Novibacillus thermophilus gen. nov., sp. nov., a Gram-staining-negative and moderately thermophilic member of the family Thermoactinomycetaceae.</title>
        <authorList>
            <person name="Yang G."/>
            <person name="Chen J."/>
            <person name="Zhou S."/>
        </authorList>
    </citation>
    <scope>NUCLEOTIDE SEQUENCE [LARGE SCALE GENOMIC DNA]</scope>
    <source>
        <strain evidence="2 3">SG-1</strain>
    </source>
</reference>